<keyword evidence="2" id="KW-1185">Reference proteome</keyword>
<dbReference type="EMBL" id="JAUESC010000004">
    <property type="protein sequence ID" value="KAK0596408.1"/>
    <property type="molecule type" value="Genomic_DNA"/>
</dbReference>
<dbReference type="AlphaFoldDB" id="A0AA39SSK5"/>
<evidence type="ECO:0000313" key="1">
    <source>
        <dbReference type="EMBL" id="KAK0596408.1"/>
    </source>
</evidence>
<dbReference type="Proteomes" id="UP001168877">
    <property type="component" value="Unassembled WGS sequence"/>
</dbReference>
<reference evidence="1" key="2">
    <citation type="submission" date="2023-06" db="EMBL/GenBank/DDBJ databases">
        <authorList>
            <person name="Swenson N.G."/>
            <person name="Wegrzyn J.L."/>
            <person name="Mcevoy S.L."/>
        </authorList>
    </citation>
    <scope>NUCLEOTIDE SEQUENCE</scope>
    <source>
        <strain evidence="1">NS2018</strain>
        <tissue evidence="1">Leaf</tissue>
    </source>
</reference>
<proteinExistence type="predicted"/>
<organism evidence="1 2">
    <name type="scientific">Acer saccharum</name>
    <name type="common">Sugar maple</name>
    <dbReference type="NCBI Taxonomy" id="4024"/>
    <lineage>
        <taxon>Eukaryota</taxon>
        <taxon>Viridiplantae</taxon>
        <taxon>Streptophyta</taxon>
        <taxon>Embryophyta</taxon>
        <taxon>Tracheophyta</taxon>
        <taxon>Spermatophyta</taxon>
        <taxon>Magnoliopsida</taxon>
        <taxon>eudicotyledons</taxon>
        <taxon>Gunneridae</taxon>
        <taxon>Pentapetalae</taxon>
        <taxon>rosids</taxon>
        <taxon>malvids</taxon>
        <taxon>Sapindales</taxon>
        <taxon>Sapindaceae</taxon>
        <taxon>Hippocastanoideae</taxon>
        <taxon>Acereae</taxon>
        <taxon>Acer</taxon>
    </lineage>
</organism>
<evidence type="ECO:0000313" key="2">
    <source>
        <dbReference type="Proteomes" id="UP001168877"/>
    </source>
</evidence>
<accession>A0AA39SSK5</accession>
<protein>
    <submittedName>
        <fullName evidence="1">Uncharacterized protein</fullName>
    </submittedName>
</protein>
<dbReference type="Gene3D" id="3.40.50.2000">
    <property type="entry name" value="Glycogen Phosphorylase B"/>
    <property type="match status" value="1"/>
</dbReference>
<reference evidence="1" key="1">
    <citation type="journal article" date="2022" name="Plant J.">
        <title>Strategies of tolerance reflected in two North American maple genomes.</title>
        <authorList>
            <person name="McEvoy S.L."/>
            <person name="Sezen U.U."/>
            <person name="Trouern-Trend A."/>
            <person name="McMahon S.M."/>
            <person name="Schaberg P.G."/>
            <person name="Yang J."/>
            <person name="Wegrzyn J.L."/>
            <person name="Swenson N.G."/>
        </authorList>
    </citation>
    <scope>NUCLEOTIDE SEQUENCE</scope>
    <source>
        <strain evidence="1">NS2018</strain>
    </source>
</reference>
<sequence>MQVNRMKFPRNCGTISIVSQYFYSNHDDRFDRSLWQAYVSANQKFADKILENGLSDLTGLPISSLSVSPVPLPAENAVYDDAADVQIMERKEFCLKKHTG</sequence>
<name>A0AA39SSK5_ACESA</name>
<comment type="caution">
    <text evidence="1">The sequence shown here is derived from an EMBL/GenBank/DDBJ whole genome shotgun (WGS) entry which is preliminary data.</text>
</comment>
<gene>
    <name evidence="1" type="ORF">LWI29_015428</name>
</gene>